<dbReference type="OrthoDB" id="410463at2759"/>
<dbReference type="STRING" id="68775.A0A5C3M640"/>
<gene>
    <name evidence="7" type="ORF">BDQ12DRAFT_680051</name>
</gene>
<comment type="subunit">
    <text evidence="6">Homooctamer.</text>
</comment>
<sequence length="310" mass="33386">MSPAQTLDKPPVTPANSQKYDVNENYEGEYRFAPIEESQVSRAMIRRYFNTMYERAISDVVIVGAGSAGLSCAYQLASTRPELKITIIEASVAPGGGAWLGGQLMTPMVIRKPADRFLREIGVEYEDEGPFVVVKHAALFTSTLLSRVLAMPNVVLMNATAVEDLMVHEDFQGKQRVAGVVTNWTLVALNHDTQSCMDPNTITAPVIISATGHDGPMGAFSAKRLVSTGLLKELGNMRGLDMNRAEPAIVNGTREVVPGLILTGMELSEHDGSNRMGPTFGAMIGSGVKAAHEAIRILDSSEIRNGKIVA</sequence>
<feature type="binding site" evidence="6">
    <location>
        <position position="213"/>
    </location>
    <ligand>
        <name>substrate</name>
    </ligand>
</feature>
<comment type="catalytic activity">
    <reaction evidence="6">
        <text>[ADP-thiazole synthase]-L-cysteine + glycine + NAD(+) = [ADP-thiazole synthase]-dehydroalanine + ADP-5-ethyl-4-methylthiazole-2-carboxylate + nicotinamide + 3 H2O + 2 H(+)</text>
        <dbReference type="Rhea" id="RHEA:55708"/>
        <dbReference type="Rhea" id="RHEA-COMP:14264"/>
        <dbReference type="Rhea" id="RHEA-COMP:14265"/>
        <dbReference type="ChEBI" id="CHEBI:15377"/>
        <dbReference type="ChEBI" id="CHEBI:15378"/>
        <dbReference type="ChEBI" id="CHEBI:17154"/>
        <dbReference type="ChEBI" id="CHEBI:29950"/>
        <dbReference type="ChEBI" id="CHEBI:57305"/>
        <dbReference type="ChEBI" id="CHEBI:57540"/>
        <dbReference type="ChEBI" id="CHEBI:90873"/>
        <dbReference type="ChEBI" id="CHEBI:139151"/>
        <dbReference type="EC" id="2.4.2.60"/>
    </reaction>
</comment>
<dbReference type="EMBL" id="ML213596">
    <property type="protein sequence ID" value="TFK40800.1"/>
    <property type="molecule type" value="Genomic_DNA"/>
</dbReference>
<dbReference type="Gene3D" id="6.10.250.2840">
    <property type="match status" value="1"/>
</dbReference>
<keyword evidence="3 6" id="KW-0784">Thiamine biosynthesis</keyword>
<dbReference type="GO" id="GO:0009228">
    <property type="term" value="P:thiamine biosynthetic process"/>
    <property type="evidence" value="ECO:0007669"/>
    <property type="project" value="UniProtKB-UniRule"/>
</dbReference>
<evidence type="ECO:0000256" key="2">
    <source>
        <dbReference type="ARBA" id="ARBA00022723"/>
    </source>
</evidence>
<dbReference type="GO" id="GO:0005829">
    <property type="term" value="C:cytosol"/>
    <property type="evidence" value="ECO:0007669"/>
    <property type="project" value="UniProtKB-UniRule"/>
</dbReference>
<dbReference type="NCBIfam" id="TIGR00292">
    <property type="entry name" value="sulfide-dependent adenosine diphosphate thiazole synthase"/>
    <property type="match status" value="1"/>
</dbReference>
<comment type="PTM">
    <text evidence="6">During the catalytic reaction, a sulfide is transferred from Cys-196 to a reaction intermediate, generating a dehydroalanine residue.</text>
</comment>
<feature type="binding site" evidence="6">
    <location>
        <position position="162"/>
    </location>
    <ligand>
        <name>substrate</name>
    </ligand>
</feature>
<evidence type="ECO:0000256" key="4">
    <source>
        <dbReference type="ARBA" id="ARBA00023004"/>
    </source>
</evidence>
<keyword evidence="8" id="KW-1185">Reference proteome</keyword>
<comment type="cofactor">
    <cofactor evidence="6">
        <name>Fe cation</name>
        <dbReference type="ChEBI" id="CHEBI:24875"/>
    </cofactor>
    <text evidence="6">Binds 1 Fe cation per subunit.</text>
</comment>
<dbReference type="AlphaFoldDB" id="A0A5C3M640"/>
<dbReference type="PANTHER" id="PTHR43422:SF3">
    <property type="entry name" value="THIAMINE THIAZOLE SYNTHASE"/>
    <property type="match status" value="1"/>
</dbReference>
<keyword evidence="2 6" id="KW-0479">Metal-binding</keyword>
<feature type="modified residue" description="2,3-didehydroalanine (Cys)" evidence="6">
    <location>
        <position position="196"/>
    </location>
</feature>
<evidence type="ECO:0000256" key="1">
    <source>
        <dbReference type="ARBA" id="ARBA00022679"/>
    </source>
</evidence>
<evidence type="ECO:0000256" key="6">
    <source>
        <dbReference type="HAMAP-Rule" id="MF_03158"/>
    </source>
</evidence>
<accession>A0A5C3M640</accession>
<feature type="binding site" evidence="6">
    <location>
        <begin position="89"/>
        <end position="90"/>
    </location>
    <ligand>
        <name>substrate</name>
    </ligand>
</feature>
<feature type="binding site" evidence="6">
    <location>
        <position position="68"/>
    </location>
    <ligand>
        <name>substrate</name>
    </ligand>
</feature>
<dbReference type="GO" id="GO:0160205">
    <property type="term" value="F:cysteine-dependent adenosine diphosphate thiazole synthase activity"/>
    <property type="evidence" value="ECO:0007669"/>
    <property type="project" value="UniProtKB-EC"/>
</dbReference>
<dbReference type="InterPro" id="IPR027495">
    <property type="entry name" value="Sti35"/>
</dbReference>
<dbReference type="PANTHER" id="PTHR43422">
    <property type="entry name" value="THIAMINE THIAZOLE SYNTHASE"/>
    <property type="match status" value="1"/>
</dbReference>
<feature type="binding site" evidence="6">
    <location>
        <position position="97"/>
    </location>
    <ligand>
        <name>substrate</name>
    </ligand>
</feature>
<dbReference type="EC" id="2.4.2.60" evidence="6"/>
<dbReference type="InterPro" id="IPR002922">
    <property type="entry name" value="Thi4_fam"/>
</dbReference>
<keyword evidence="5 6" id="KW-0520">NAD</keyword>
<reference evidence="7 8" key="1">
    <citation type="journal article" date="2019" name="Nat. Ecol. Evol.">
        <title>Megaphylogeny resolves global patterns of mushroom evolution.</title>
        <authorList>
            <person name="Varga T."/>
            <person name="Krizsan K."/>
            <person name="Foldi C."/>
            <person name="Dima B."/>
            <person name="Sanchez-Garcia M."/>
            <person name="Sanchez-Ramirez S."/>
            <person name="Szollosi G.J."/>
            <person name="Szarkandi J.G."/>
            <person name="Papp V."/>
            <person name="Albert L."/>
            <person name="Andreopoulos W."/>
            <person name="Angelini C."/>
            <person name="Antonin V."/>
            <person name="Barry K.W."/>
            <person name="Bougher N.L."/>
            <person name="Buchanan P."/>
            <person name="Buyck B."/>
            <person name="Bense V."/>
            <person name="Catcheside P."/>
            <person name="Chovatia M."/>
            <person name="Cooper J."/>
            <person name="Damon W."/>
            <person name="Desjardin D."/>
            <person name="Finy P."/>
            <person name="Geml J."/>
            <person name="Haridas S."/>
            <person name="Hughes K."/>
            <person name="Justo A."/>
            <person name="Karasinski D."/>
            <person name="Kautmanova I."/>
            <person name="Kiss B."/>
            <person name="Kocsube S."/>
            <person name="Kotiranta H."/>
            <person name="LaButti K.M."/>
            <person name="Lechner B.E."/>
            <person name="Liimatainen K."/>
            <person name="Lipzen A."/>
            <person name="Lukacs Z."/>
            <person name="Mihaltcheva S."/>
            <person name="Morgado L.N."/>
            <person name="Niskanen T."/>
            <person name="Noordeloos M.E."/>
            <person name="Ohm R.A."/>
            <person name="Ortiz-Santana B."/>
            <person name="Ovrebo C."/>
            <person name="Racz N."/>
            <person name="Riley R."/>
            <person name="Savchenko A."/>
            <person name="Shiryaev A."/>
            <person name="Soop K."/>
            <person name="Spirin V."/>
            <person name="Szebenyi C."/>
            <person name="Tomsovsky M."/>
            <person name="Tulloss R.E."/>
            <person name="Uehling J."/>
            <person name="Grigoriev I.V."/>
            <person name="Vagvolgyi C."/>
            <person name="Papp T."/>
            <person name="Martin F.M."/>
            <person name="Miettinen O."/>
            <person name="Hibbett D.S."/>
            <person name="Nagy L.G."/>
        </authorList>
    </citation>
    <scope>NUCLEOTIDE SEQUENCE [LARGE SCALE GENOMIC DNA]</scope>
    <source>
        <strain evidence="7 8">CBS 166.37</strain>
    </source>
</reference>
<feature type="binding site" evidence="6">
    <location>
        <begin position="275"/>
        <end position="277"/>
    </location>
    <ligand>
        <name>substrate</name>
    </ligand>
</feature>
<dbReference type="GO" id="GO:0005634">
    <property type="term" value="C:nucleus"/>
    <property type="evidence" value="ECO:0007669"/>
    <property type="project" value="UniProtKB-SubCell"/>
</dbReference>
<dbReference type="InterPro" id="IPR036188">
    <property type="entry name" value="FAD/NAD-bd_sf"/>
</dbReference>
<keyword evidence="1 6" id="KW-0808">Transferase</keyword>
<name>A0A5C3M640_9AGAR</name>
<dbReference type="Proteomes" id="UP000308652">
    <property type="component" value="Unassembled WGS sequence"/>
</dbReference>
<keyword evidence="6" id="KW-0539">Nucleus</keyword>
<dbReference type="GO" id="GO:0005506">
    <property type="term" value="F:iron ion binding"/>
    <property type="evidence" value="ECO:0007669"/>
    <property type="project" value="UniProtKB-UniRule"/>
</dbReference>
<feature type="binding site" evidence="6">
    <location>
        <position position="265"/>
    </location>
    <ligand>
        <name>substrate</name>
    </ligand>
</feature>
<evidence type="ECO:0000313" key="8">
    <source>
        <dbReference type="Proteomes" id="UP000308652"/>
    </source>
</evidence>
<dbReference type="HAMAP" id="MF_03158">
    <property type="entry name" value="THI4"/>
    <property type="match status" value="1"/>
</dbReference>
<dbReference type="SUPFAM" id="SSF51905">
    <property type="entry name" value="FAD/NAD(P)-binding domain"/>
    <property type="match status" value="1"/>
</dbReference>
<evidence type="ECO:0000313" key="7">
    <source>
        <dbReference type="EMBL" id="TFK40800.1"/>
    </source>
</evidence>
<feature type="binding site" evidence="6">
    <location>
        <position position="198"/>
    </location>
    <ligand>
        <name>substrate</name>
    </ligand>
</feature>
<dbReference type="Gene3D" id="3.50.50.60">
    <property type="entry name" value="FAD/NAD(P)-binding domain"/>
    <property type="match status" value="1"/>
</dbReference>
<protein>
    <recommendedName>
        <fullName evidence="6">Thiamine thiazole synthase</fullName>
    </recommendedName>
    <alternativeName>
        <fullName evidence="6">Thiazole biosynthetic enzyme</fullName>
        <ecNumber evidence="6">2.4.2.60</ecNumber>
    </alternativeName>
</protein>
<dbReference type="GO" id="GO:0052837">
    <property type="term" value="P:thiazole biosynthetic process"/>
    <property type="evidence" value="ECO:0007669"/>
    <property type="project" value="UniProtKB-UniRule"/>
</dbReference>
<evidence type="ECO:0000256" key="5">
    <source>
        <dbReference type="ARBA" id="ARBA00023027"/>
    </source>
</evidence>
<keyword evidence="4 6" id="KW-0408">Iron</keyword>
<keyword evidence="6" id="KW-0963">Cytoplasm</keyword>
<comment type="similarity">
    <text evidence="6">Belongs to the THI4 family.</text>
</comment>
<organism evidence="7 8">
    <name type="scientific">Crucibulum laeve</name>
    <dbReference type="NCBI Taxonomy" id="68775"/>
    <lineage>
        <taxon>Eukaryota</taxon>
        <taxon>Fungi</taxon>
        <taxon>Dikarya</taxon>
        <taxon>Basidiomycota</taxon>
        <taxon>Agaricomycotina</taxon>
        <taxon>Agaricomycetes</taxon>
        <taxon>Agaricomycetidae</taxon>
        <taxon>Agaricales</taxon>
        <taxon>Agaricineae</taxon>
        <taxon>Nidulariaceae</taxon>
        <taxon>Crucibulum</taxon>
    </lineage>
</organism>
<proteinExistence type="inferred from homology"/>
<evidence type="ECO:0000256" key="3">
    <source>
        <dbReference type="ARBA" id="ARBA00022977"/>
    </source>
</evidence>
<dbReference type="Pfam" id="PF01946">
    <property type="entry name" value="Thi4"/>
    <property type="match status" value="1"/>
</dbReference>
<comment type="function">
    <text evidence="6">Involved in biosynthesis of the thiamine precursor thiazole. Catalyzes the conversion of NAD and glycine to adenosine diphosphate 5-(2-hydroxyethyl)-4-methylthiazole-2-carboxylic acid (ADT), an adenylated thiazole intermediate. The reaction includes an iron-dependent sulfide transfer from a conserved cysteine residue of the protein to a thiazole intermediate. The enzyme can only undergo a single turnover, which suggests it is a suicide enzyme. May have additional roles in adaptation to various stress conditions and in DNA damage tolerance.</text>
</comment>
<comment type="subcellular location">
    <subcellularLocation>
        <location evidence="6">Cytoplasm</location>
    </subcellularLocation>
    <subcellularLocation>
        <location evidence="6">Nucleus</location>
    </subcellularLocation>
</comment>